<evidence type="ECO:0000256" key="2">
    <source>
        <dbReference type="ARBA" id="ARBA00010688"/>
    </source>
</evidence>
<comment type="similarity">
    <text evidence="2 10">Belongs to the carbohydrate kinase PfkB family.</text>
</comment>
<dbReference type="CDD" id="cd01168">
    <property type="entry name" value="adenosine_kinase"/>
    <property type="match status" value="1"/>
</dbReference>
<organism evidence="12 13">
    <name type="scientific">Chironomus riparius</name>
    <dbReference type="NCBI Taxonomy" id="315576"/>
    <lineage>
        <taxon>Eukaryota</taxon>
        <taxon>Metazoa</taxon>
        <taxon>Ecdysozoa</taxon>
        <taxon>Arthropoda</taxon>
        <taxon>Hexapoda</taxon>
        <taxon>Insecta</taxon>
        <taxon>Pterygota</taxon>
        <taxon>Neoptera</taxon>
        <taxon>Endopterygota</taxon>
        <taxon>Diptera</taxon>
        <taxon>Nematocera</taxon>
        <taxon>Chironomoidea</taxon>
        <taxon>Chironomidae</taxon>
        <taxon>Chironominae</taxon>
        <taxon>Chironomus</taxon>
    </lineage>
</organism>
<keyword evidence="8 10" id="KW-0067">ATP-binding</keyword>
<keyword evidence="4 10" id="KW-0808">Transferase</keyword>
<evidence type="ECO:0000256" key="7">
    <source>
        <dbReference type="ARBA" id="ARBA00022777"/>
    </source>
</evidence>
<keyword evidence="10" id="KW-0460">Magnesium</keyword>
<keyword evidence="5 10" id="KW-0660">Purine salvage</keyword>
<evidence type="ECO:0000256" key="1">
    <source>
        <dbReference type="ARBA" id="ARBA00004801"/>
    </source>
</evidence>
<comment type="function">
    <text evidence="10">ATP dependent phosphorylation of adenosine and other related nucleoside analogs to monophosphate derivatives.</text>
</comment>
<reference evidence="12" key="2">
    <citation type="submission" date="2022-10" db="EMBL/GenBank/DDBJ databases">
        <authorList>
            <consortium name="ENA_rothamsted_submissions"/>
            <consortium name="culmorum"/>
            <person name="King R."/>
        </authorList>
    </citation>
    <scope>NUCLEOTIDE SEQUENCE</scope>
</reference>
<dbReference type="Gene3D" id="3.40.1190.20">
    <property type="match status" value="1"/>
</dbReference>
<dbReference type="GO" id="GO:0005829">
    <property type="term" value="C:cytosol"/>
    <property type="evidence" value="ECO:0007669"/>
    <property type="project" value="TreeGrafter"/>
</dbReference>
<dbReference type="InterPro" id="IPR029056">
    <property type="entry name" value="Ribokinase-like"/>
</dbReference>
<keyword evidence="13" id="KW-1185">Reference proteome</keyword>
<dbReference type="FunFam" id="3.40.1190.20:FF:000014">
    <property type="entry name" value="ADO1p Adenosine kinase"/>
    <property type="match status" value="1"/>
</dbReference>
<dbReference type="PRINTS" id="PR00989">
    <property type="entry name" value="ADENOKINASE"/>
</dbReference>
<keyword evidence="7 10" id="KW-0418">Kinase</keyword>
<feature type="domain" description="Carbohydrate kinase PfkB" evidence="11">
    <location>
        <begin position="39"/>
        <end position="333"/>
    </location>
</feature>
<evidence type="ECO:0000313" key="13">
    <source>
        <dbReference type="Proteomes" id="UP001153620"/>
    </source>
</evidence>
<dbReference type="GO" id="GO:0006144">
    <property type="term" value="P:purine nucleobase metabolic process"/>
    <property type="evidence" value="ECO:0007669"/>
    <property type="project" value="TreeGrafter"/>
</dbReference>
<keyword evidence="10" id="KW-0539">Nucleus</keyword>
<evidence type="ECO:0000256" key="8">
    <source>
        <dbReference type="ARBA" id="ARBA00022840"/>
    </source>
</evidence>
<evidence type="ECO:0000256" key="6">
    <source>
        <dbReference type="ARBA" id="ARBA00022741"/>
    </source>
</evidence>
<evidence type="ECO:0000313" key="12">
    <source>
        <dbReference type="EMBL" id="CAG9809157.1"/>
    </source>
</evidence>
<evidence type="ECO:0000256" key="10">
    <source>
        <dbReference type="RuleBase" id="RU368116"/>
    </source>
</evidence>
<comment type="subcellular location">
    <subcellularLocation>
        <location evidence="10">Nucleus</location>
    </subcellularLocation>
</comment>
<comment type="cofactor">
    <cofactor evidence="10">
        <name>Mg(2+)</name>
        <dbReference type="ChEBI" id="CHEBI:18420"/>
    </cofactor>
    <text evidence="10">Binds 3 Mg(2+) ions per subunit.</text>
</comment>
<dbReference type="Proteomes" id="UP001153620">
    <property type="component" value="Chromosome 3"/>
</dbReference>
<accession>A0A9N9S558</accession>
<dbReference type="PANTHER" id="PTHR45769:SF3">
    <property type="entry name" value="ADENOSINE KINASE"/>
    <property type="match status" value="1"/>
</dbReference>
<comment type="pathway">
    <text evidence="1 10">Purine metabolism; AMP biosynthesis via salvage pathway; AMP from adenosine: step 1/1.</text>
</comment>
<dbReference type="GO" id="GO:0044209">
    <property type="term" value="P:AMP salvage"/>
    <property type="evidence" value="ECO:0007669"/>
    <property type="project" value="UniProtKB-UniRule"/>
</dbReference>
<dbReference type="GO" id="GO:0006166">
    <property type="term" value="P:purine ribonucleoside salvage"/>
    <property type="evidence" value="ECO:0007669"/>
    <property type="project" value="UniProtKB-KW"/>
</dbReference>
<sequence length="341" mass="37843">MSGLRDGMLLGMGNPLLDISSVVDNEYLTKNDLGPDNAILAEEKHMHIFKELQETYKAEYIAGGSVQNTLRICQWILNRPNVVTFFGCVGKDKNAEILEENARSDGVNVVYDKCDEATGCCAVLITGKHRSLIAHLAAANHFSKEHVIKNFNYVENAEFYYISGFFLTVSPSSIMMVAEKALESNKVLLMNLSAPFISIFFKDPLMQVMPYIDILFGNESEALTFAKEQDFGTENLKEIGFKMLNLPKENKNRKRVVILTQGHHPVMLFEGETVREFPVVELQECDIVDTNGAGDAFVGGFISQLVQAKSYDDCINTGIIAAREIIKRSGCATGGDFPCLN</sequence>
<dbReference type="GO" id="GO:0005524">
    <property type="term" value="F:ATP binding"/>
    <property type="evidence" value="ECO:0007669"/>
    <property type="project" value="UniProtKB-UniRule"/>
</dbReference>
<evidence type="ECO:0000256" key="5">
    <source>
        <dbReference type="ARBA" id="ARBA00022726"/>
    </source>
</evidence>
<dbReference type="GO" id="GO:0005634">
    <property type="term" value="C:nucleus"/>
    <property type="evidence" value="ECO:0007669"/>
    <property type="project" value="UniProtKB-SubCell"/>
</dbReference>
<dbReference type="InterPro" id="IPR011611">
    <property type="entry name" value="PfkB_dom"/>
</dbReference>
<dbReference type="InterPro" id="IPR001805">
    <property type="entry name" value="Adenokinase"/>
</dbReference>
<dbReference type="Pfam" id="PF00294">
    <property type="entry name" value="PfkB"/>
    <property type="match status" value="1"/>
</dbReference>
<dbReference type="PANTHER" id="PTHR45769">
    <property type="entry name" value="ADENOSINE KINASE"/>
    <property type="match status" value="1"/>
</dbReference>
<name>A0A9N9S558_9DIPT</name>
<proteinExistence type="inferred from homology"/>
<protein>
    <recommendedName>
        <fullName evidence="3 10">Adenosine kinase</fullName>
        <shortName evidence="10">AK</shortName>
        <ecNumber evidence="3 10">2.7.1.20</ecNumber>
    </recommendedName>
    <alternativeName>
        <fullName evidence="10">Adenosine 5'-phosphotransferase</fullName>
    </alternativeName>
</protein>
<dbReference type="GO" id="GO:0004001">
    <property type="term" value="F:adenosine kinase activity"/>
    <property type="evidence" value="ECO:0007669"/>
    <property type="project" value="UniProtKB-UniRule"/>
</dbReference>
<comment type="catalytic activity">
    <reaction evidence="10">
        <text>adenosine + ATP = AMP + ADP + H(+)</text>
        <dbReference type="Rhea" id="RHEA:20824"/>
        <dbReference type="ChEBI" id="CHEBI:15378"/>
        <dbReference type="ChEBI" id="CHEBI:16335"/>
        <dbReference type="ChEBI" id="CHEBI:30616"/>
        <dbReference type="ChEBI" id="CHEBI:456215"/>
        <dbReference type="ChEBI" id="CHEBI:456216"/>
        <dbReference type="EC" id="2.7.1.20"/>
    </reaction>
</comment>
<dbReference type="InterPro" id="IPR002173">
    <property type="entry name" value="Carboh/pur_kinase_PfkB_CS"/>
</dbReference>
<dbReference type="EC" id="2.7.1.20" evidence="3 10"/>
<dbReference type="OrthoDB" id="432447at2759"/>
<dbReference type="Gene3D" id="3.30.1110.10">
    <property type="match status" value="1"/>
</dbReference>
<gene>
    <name evidence="12" type="ORF">CHIRRI_LOCUS11986</name>
</gene>
<keyword evidence="6 10" id="KW-0547">Nucleotide-binding</keyword>
<evidence type="ECO:0000256" key="3">
    <source>
        <dbReference type="ARBA" id="ARBA00012119"/>
    </source>
</evidence>
<evidence type="ECO:0000256" key="9">
    <source>
        <dbReference type="PIRSR" id="PIRSR601805-1"/>
    </source>
</evidence>
<dbReference type="EMBL" id="OU895879">
    <property type="protein sequence ID" value="CAG9809157.1"/>
    <property type="molecule type" value="Genomic_DNA"/>
</dbReference>
<reference evidence="12" key="1">
    <citation type="submission" date="2022-01" db="EMBL/GenBank/DDBJ databases">
        <authorList>
            <person name="King R."/>
        </authorList>
    </citation>
    <scope>NUCLEOTIDE SEQUENCE</scope>
</reference>
<feature type="active site" description="Proton acceptor" evidence="9">
    <location>
        <position position="295"/>
    </location>
</feature>
<comment type="subunit">
    <text evidence="10">Monomer.</text>
</comment>
<evidence type="ECO:0000259" key="11">
    <source>
        <dbReference type="Pfam" id="PF00294"/>
    </source>
</evidence>
<evidence type="ECO:0000256" key="4">
    <source>
        <dbReference type="ARBA" id="ARBA00022679"/>
    </source>
</evidence>
<dbReference type="PROSITE" id="PS00584">
    <property type="entry name" value="PFKB_KINASES_2"/>
    <property type="match status" value="1"/>
</dbReference>
<dbReference type="SUPFAM" id="SSF53613">
    <property type="entry name" value="Ribokinase-like"/>
    <property type="match status" value="1"/>
</dbReference>
<dbReference type="AlphaFoldDB" id="A0A9N9S558"/>